<reference evidence="1" key="1">
    <citation type="submission" date="2023-10" db="EMBL/GenBank/DDBJ databases">
        <authorList>
            <person name="Chen Y."/>
            <person name="Shah S."/>
            <person name="Dougan E. K."/>
            <person name="Thang M."/>
            <person name="Chan C."/>
        </authorList>
    </citation>
    <scope>NUCLEOTIDE SEQUENCE [LARGE SCALE GENOMIC DNA]</scope>
</reference>
<proteinExistence type="predicted"/>
<comment type="caution">
    <text evidence="1">The sequence shown here is derived from an EMBL/GenBank/DDBJ whole genome shotgun (WGS) entry which is preliminary data.</text>
</comment>
<feature type="non-terminal residue" evidence="1">
    <location>
        <position position="100"/>
    </location>
</feature>
<protein>
    <submittedName>
        <fullName evidence="1">Uncharacterized protein</fullName>
    </submittedName>
</protein>
<accession>A0ABN9R322</accession>
<evidence type="ECO:0000313" key="2">
    <source>
        <dbReference type="Proteomes" id="UP001189429"/>
    </source>
</evidence>
<dbReference type="Proteomes" id="UP001189429">
    <property type="component" value="Unassembled WGS sequence"/>
</dbReference>
<dbReference type="EMBL" id="CAUYUJ010005309">
    <property type="protein sequence ID" value="CAK0813158.1"/>
    <property type="molecule type" value="Genomic_DNA"/>
</dbReference>
<evidence type="ECO:0000313" key="1">
    <source>
        <dbReference type="EMBL" id="CAK0813158.1"/>
    </source>
</evidence>
<dbReference type="Gene3D" id="3.40.850.10">
    <property type="entry name" value="Kinesin motor domain"/>
    <property type="match status" value="1"/>
</dbReference>
<gene>
    <name evidence="1" type="ORF">PCOR1329_LOCUS17172</name>
</gene>
<keyword evidence="2" id="KW-1185">Reference proteome</keyword>
<sequence>KPFWLIVRATGSGCINTMTAPGDLVYVTCADSKDVAFLPGTVSSISGKSVVVKLDQSSESREVPVVELRKRFSRDDGNTSQDNTALVHLNDATILENLEA</sequence>
<dbReference type="InterPro" id="IPR036961">
    <property type="entry name" value="Kinesin_motor_dom_sf"/>
</dbReference>
<organism evidence="1 2">
    <name type="scientific">Prorocentrum cordatum</name>
    <dbReference type="NCBI Taxonomy" id="2364126"/>
    <lineage>
        <taxon>Eukaryota</taxon>
        <taxon>Sar</taxon>
        <taxon>Alveolata</taxon>
        <taxon>Dinophyceae</taxon>
        <taxon>Prorocentrales</taxon>
        <taxon>Prorocentraceae</taxon>
        <taxon>Prorocentrum</taxon>
    </lineage>
</organism>
<name>A0ABN9R322_9DINO</name>
<feature type="non-terminal residue" evidence="1">
    <location>
        <position position="1"/>
    </location>
</feature>